<organism evidence="1 2">
    <name type="scientific">Candidatus Chlamydia sanziniae</name>
    <dbReference type="NCBI Taxonomy" id="1806891"/>
    <lineage>
        <taxon>Bacteria</taxon>
        <taxon>Pseudomonadati</taxon>
        <taxon>Chlamydiota</taxon>
        <taxon>Chlamydiia</taxon>
        <taxon>Chlamydiales</taxon>
        <taxon>Chlamydiaceae</taxon>
        <taxon>Chlamydia/Chlamydophila group</taxon>
        <taxon>Chlamydia</taxon>
    </lineage>
</organism>
<dbReference type="RefSeq" id="WP_066482483.1">
    <property type="nucleotide sequence ID" value="NZ_CP014639.1"/>
</dbReference>
<proteinExistence type="predicted"/>
<dbReference type="EMBL" id="CP014639">
    <property type="protein sequence ID" value="ANH78832.1"/>
    <property type="molecule type" value="Genomic_DNA"/>
</dbReference>
<dbReference type="PATRIC" id="fig|1806891.3.peg.652"/>
<dbReference type="InterPro" id="IPR009078">
    <property type="entry name" value="Ferritin-like_SF"/>
</dbReference>
<evidence type="ECO:0000313" key="2">
    <source>
        <dbReference type="Proteomes" id="UP000078162"/>
    </source>
</evidence>
<dbReference type="STRING" id="1806891.Cs308_0662"/>
<protein>
    <submittedName>
        <fullName evidence="1">Uncharacterized protein</fullName>
    </submittedName>
</protein>
<sequence>MSTNTIKHFIPYASRWRPILEQIASSNDCYRHAQWINTLSFLENNGAKKISSSQHPTEVKQEVLKHAAEEFRHAYYLKSQIPRITNIPFPNYTPQSLIGGLITKYYLHLLDLKTCSVLKNNYHLSGQALKTTAYVLVTYAIELRASELYTIYHEILSAMKSKITIKPIIMEEQEHLAEMEHKLSTIPHGKKLLGYSCKFEAELCLRLVNALEDRLLKKHSIDINL</sequence>
<evidence type="ECO:0000313" key="1">
    <source>
        <dbReference type="EMBL" id="ANH78832.1"/>
    </source>
</evidence>
<dbReference type="SUPFAM" id="SSF47240">
    <property type="entry name" value="Ferritin-like"/>
    <property type="match status" value="1"/>
</dbReference>
<dbReference type="OrthoDB" id="338241at2"/>
<accession>A0A1A9HXL7</accession>
<reference evidence="1 2" key="1">
    <citation type="submission" date="2016-03" db="EMBL/GenBank/DDBJ databases">
        <title>Culture-independent genomics supports pathogen discovery for uncultivable bacteria within the genus Chlamydia.</title>
        <authorList>
            <person name="Taylor-Brown A."/>
            <person name="Bachmann N.L."/>
            <person name="Borel N."/>
            <person name="Polkinghorne A."/>
        </authorList>
    </citation>
    <scope>NUCLEOTIDE SEQUENCE [LARGE SCALE GENOMIC DNA]</scope>
    <source>
        <strain evidence="1 2">2742-308</strain>
    </source>
</reference>
<dbReference type="Proteomes" id="UP000078162">
    <property type="component" value="Chromosome"/>
</dbReference>
<keyword evidence="2" id="KW-1185">Reference proteome</keyword>
<gene>
    <name evidence="1" type="ORF">Cs308_0662</name>
</gene>
<dbReference type="AlphaFoldDB" id="A0A1A9HXL7"/>
<name>A0A1A9HXL7_9CHLA</name>
<dbReference type="KEGG" id="csaz:Cs308_0662"/>